<dbReference type="InterPro" id="IPR056555">
    <property type="entry name" value="NFD4_C"/>
</dbReference>
<accession>A0A1D1XCY1</accession>
<proteinExistence type="predicted"/>
<dbReference type="InterPro" id="IPR020846">
    <property type="entry name" value="MFS_dom"/>
</dbReference>
<evidence type="ECO:0000259" key="6">
    <source>
        <dbReference type="PROSITE" id="PS50850"/>
    </source>
</evidence>
<feature type="transmembrane region" description="Helical" evidence="5">
    <location>
        <begin position="118"/>
        <end position="141"/>
    </location>
</feature>
<keyword evidence="2 5" id="KW-0812">Transmembrane</keyword>
<dbReference type="SUPFAM" id="SSF103473">
    <property type="entry name" value="MFS general substrate transporter"/>
    <property type="match status" value="1"/>
</dbReference>
<evidence type="ECO:0000256" key="1">
    <source>
        <dbReference type="ARBA" id="ARBA00004141"/>
    </source>
</evidence>
<feature type="transmembrane region" description="Helical" evidence="5">
    <location>
        <begin position="345"/>
        <end position="366"/>
    </location>
</feature>
<feature type="transmembrane region" description="Helical" evidence="5">
    <location>
        <begin position="315"/>
        <end position="333"/>
    </location>
</feature>
<feature type="transmembrane region" description="Helical" evidence="5">
    <location>
        <begin position="372"/>
        <end position="393"/>
    </location>
</feature>
<feature type="transmembrane region" description="Helical" evidence="5">
    <location>
        <begin position="89"/>
        <end position="106"/>
    </location>
</feature>
<comment type="subcellular location">
    <subcellularLocation>
        <location evidence="1">Membrane</location>
        <topology evidence="1">Multi-pass membrane protein</topology>
    </subcellularLocation>
</comment>
<feature type="domain" description="Major facilitator superfamily (MFS) profile" evidence="6">
    <location>
        <begin position="259"/>
        <end position="472"/>
    </location>
</feature>
<reference evidence="7" key="1">
    <citation type="submission" date="2015-07" db="EMBL/GenBank/DDBJ databases">
        <title>Transcriptome Assembly of Anthurium amnicola.</title>
        <authorList>
            <person name="Suzuki J."/>
        </authorList>
    </citation>
    <scope>NUCLEOTIDE SEQUENCE</scope>
</reference>
<dbReference type="PROSITE" id="PS50850">
    <property type="entry name" value="MFS"/>
    <property type="match status" value="1"/>
</dbReference>
<dbReference type="Pfam" id="PF23262">
    <property type="entry name" value="NFD4_C"/>
    <property type="match status" value="1"/>
</dbReference>
<evidence type="ECO:0000256" key="3">
    <source>
        <dbReference type="ARBA" id="ARBA00022989"/>
    </source>
</evidence>
<gene>
    <name evidence="7" type="primary">MCH1_8</name>
    <name evidence="7" type="ORF">g.15063</name>
</gene>
<organism evidence="7">
    <name type="scientific">Anthurium amnicola</name>
    <dbReference type="NCBI Taxonomy" id="1678845"/>
    <lineage>
        <taxon>Eukaryota</taxon>
        <taxon>Viridiplantae</taxon>
        <taxon>Streptophyta</taxon>
        <taxon>Embryophyta</taxon>
        <taxon>Tracheophyta</taxon>
        <taxon>Spermatophyta</taxon>
        <taxon>Magnoliopsida</taxon>
        <taxon>Liliopsida</taxon>
        <taxon>Araceae</taxon>
        <taxon>Pothoideae</taxon>
        <taxon>Potheae</taxon>
        <taxon>Anthurium</taxon>
    </lineage>
</organism>
<feature type="non-terminal residue" evidence="7">
    <location>
        <position position="1"/>
    </location>
</feature>
<dbReference type="GO" id="GO:0016020">
    <property type="term" value="C:membrane"/>
    <property type="evidence" value="ECO:0007669"/>
    <property type="project" value="UniProtKB-SubCell"/>
</dbReference>
<evidence type="ECO:0000256" key="2">
    <source>
        <dbReference type="ARBA" id="ARBA00022692"/>
    </source>
</evidence>
<sequence length="472" mass="52437">KKKIFFLKEKIMNLRTIKLTLSFLAALLISSVCGTQYLFSAFSTSLAERLDFSSIEINTIGSAANYGVYLCKPFFGYIVDTYGGRRTTFFASFVIFIGYFCLAMTYNGNFSNHSFLMCALYVFIAGMASSAGLVSSLVTIAKNITSFRGIAIGAPMALFGLSAAIYSEIDSLWFKNDMYHFLLFIATSSGICMFIGSWFLVVVPPPINNNYEEEMGGSSSSHITSEVNTVDKSENAPLLNKVNEEIDIGGWDLFYNRDAKVLATSMFFISGTGLMYINNVGTIIKSLYFASHHTIPNSDGFSTSSHIQELQNMHVFYLSVFSCLGRLSAGVLSDLAGLLFKIPRLWFFIMSGVWLFLAQLLILFYVSDLDKLLVVTILVGFGFGNVYAIAPTIVSEWFGIKRFGLNWGMIACIPAFGGQLFNLLFGYNNDQHQHNHCLGPNCYDSVFYISAFACLFSICISLGLLHVKNRKY</sequence>
<keyword evidence="3 5" id="KW-1133">Transmembrane helix</keyword>
<evidence type="ECO:0000256" key="4">
    <source>
        <dbReference type="ARBA" id="ARBA00023136"/>
    </source>
</evidence>
<feature type="transmembrane region" description="Helical" evidence="5">
    <location>
        <begin position="445"/>
        <end position="467"/>
    </location>
</feature>
<name>A0A1D1XCY1_9ARAE</name>
<dbReference type="InterPro" id="IPR010658">
    <property type="entry name" value="Nodulin-like"/>
</dbReference>
<dbReference type="GO" id="GO:0022857">
    <property type="term" value="F:transmembrane transporter activity"/>
    <property type="evidence" value="ECO:0007669"/>
    <property type="project" value="InterPro"/>
</dbReference>
<keyword evidence="4 5" id="KW-0472">Membrane</keyword>
<dbReference type="AlphaFoldDB" id="A0A1D1XCY1"/>
<dbReference type="PANTHER" id="PTHR21576:SF158">
    <property type="entry name" value="RIBOSOMAL RNA-PROCESSING PROTEIN 12-LIKE CONSERVED DOMAIN-CONTAINING PROTEIN"/>
    <property type="match status" value="1"/>
</dbReference>
<dbReference type="Pfam" id="PF06813">
    <property type="entry name" value="Nodulin-like"/>
    <property type="match status" value="1"/>
</dbReference>
<evidence type="ECO:0000256" key="5">
    <source>
        <dbReference type="SAM" id="Phobius"/>
    </source>
</evidence>
<dbReference type="Gene3D" id="1.20.1250.20">
    <property type="entry name" value="MFS general substrate transporter like domains"/>
    <property type="match status" value="2"/>
</dbReference>
<dbReference type="EMBL" id="GDJX01027780">
    <property type="protein sequence ID" value="JAT40156.1"/>
    <property type="molecule type" value="Transcribed_RNA"/>
</dbReference>
<feature type="transmembrane region" description="Helical" evidence="5">
    <location>
        <begin position="147"/>
        <end position="166"/>
    </location>
</feature>
<feature type="transmembrane region" description="Helical" evidence="5">
    <location>
        <begin position="178"/>
        <end position="201"/>
    </location>
</feature>
<evidence type="ECO:0000313" key="7">
    <source>
        <dbReference type="EMBL" id="JAT40156.1"/>
    </source>
</evidence>
<protein>
    <submittedName>
        <fullName evidence="7">Putative transporter MCH1</fullName>
    </submittedName>
</protein>
<dbReference type="PANTHER" id="PTHR21576">
    <property type="entry name" value="UNCHARACTERIZED NODULIN-LIKE PROTEIN"/>
    <property type="match status" value="1"/>
</dbReference>
<dbReference type="InterPro" id="IPR036259">
    <property type="entry name" value="MFS_trans_sf"/>
</dbReference>
<feature type="transmembrane region" description="Helical" evidence="5">
    <location>
        <begin position="405"/>
        <end position="425"/>
    </location>
</feature>